<feature type="transmembrane region" description="Helical" evidence="7">
    <location>
        <begin position="139"/>
        <end position="161"/>
    </location>
</feature>
<evidence type="ECO:0000256" key="5">
    <source>
        <dbReference type="ARBA" id="ARBA00023065"/>
    </source>
</evidence>
<dbReference type="InterPro" id="IPR006153">
    <property type="entry name" value="Cation/H_exchanger_TM"/>
</dbReference>
<evidence type="ECO:0000259" key="8">
    <source>
        <dbReference type="Pfam" id="PF00999"/>
    </source>
</evidence>
<feature type="transmembrane region" description="Helical" evidence="7">
    <location>
        <begin position="173"/>
        <end position="197"/>
    </location>
</feature>
<evidence type="ECO:0000313" key="9">
    <source>
        <dbReference type="EMBL" id="MFC5720701.1"/>
    </source>
</evidence>
<sequence>MKSSPADAAVLAAIAVVLVAGVAITPLRARLRQPAVVGEIAVGVLLGPSVLGLLPGDWPGQLFPPGVREHLSVVAQVGIALFMFVAGWELDLTPLRGRARAVLAVTGASVLLPFTLALGLAAALLAARPGIVRPGVSPVLFAVFLGLVLSLSALSVLVRIVGENGLQRSRAGVMATACGALTEVVAWCAVVGVLTAVRGPVDDRLPMTFALIAGYALVMVAVVRPALRALLCRPARRQGRPAPLVLLVGSGVLLSSWCTSLLGVHAVIGAFAFGLVMPREVEPVLRETVEGPLRQAGTLLVPVFFALAGLSVDLGTLGPGGALELTACLAVAWGGKFAGAAVTGWLLNLPWREAATLGVLVTSKGLSEVVILAMGREAGLIDERAFTVLLLAALAATASVNPLVRRLLPAPPRPPDIVETVALTPAAPAYVPAQQLPVRPQPTALPAGDEGGG</sequence>
<feature type="transmembrane region" description="Helical" evidence="7">
    <location>
        <begin position="102"/>
        <end position="127"/>
    </location>
</feature>
<evidence type="ECO:0000313" key="10">
    <source>
        <dbReference type="Proteomes" id="UP001596083"/>
    </source>
</evidence>
<comment type="subcellular location">
    <subcellularLocation>
        <location evidence="1">Membrane</location>
        <topology evidence="1">Multi-pass membrane protein</topology>
    </subcellularLocation>
</comment>
<feature type="domain" description="Cation/H+ exchanger transmembrane" evidence="8">
    <location>
        <begin position="22"/>
        <end position="404"/>
    </location>
</feature>
<dbReference type="InterPro" id="IPR050794">
    <property type="entry name" value="CPA2_transporter"/>
</dbReference>
<evidence type="ECO:0000256" key="2">
    <source>
        <dbReference type="ARBA" id="ARBA00022448"/>
    </source>
</evidence>
<comment type="caution">
    <text evidence="9">The sequence shown here is derived from an EMBL/GenBank/DDBJ whole genome shotgun (WGS) entry which is preliminary data.</text>
</comment>
<proteinExistence type="predicted"/>
<dbReference type="RefSeq" id="WP_390315861.1">
    <property type="nucleotide sequence ID" value="NZ_JBHSPB010000005.1"/>
</dbReference>
<dbReference type="Pfam" id="PF00999">
    <property type="entry name" value="Na_H_Exchanger"/>
    <property type="match status" value="1"/>
</dbReference>
<evidence type="ECO:0000256" key="7">
    <source>
        <dbReference type="SAM" id="Phobius"/>
    </source>
</evidence>
<evidence type="ECO:0000256" key="6">
    <source>
        <dbReference type="ARBA" id="ARBA00023136"/>
    </source>
</evidence>
<keyword evidence="3 7" id="KW-0812">Transmembrane</keyword>
<dbReference type="EMBL" id="JBHSPB010000005">
    <property type="protein sequence ID" value="MFC5720701.1"/>
    <property type="molecule type" value="Genomic_DNA"/>
</dbReference>
<feature type="transmembrane region" description="Helical" evidence="7">
    <location>
        <begin position="243"/>
        <end position="276"/>
    </location>
</feature>
<keyword evidence="10" id="KW-1185">Reference proteome</keyword>
<evidence type="ECO:0000256" key="1">
    <source>
        <dbReference type="ARBA" id="ARBA00004141"/>
    </source>
</evidence>
<dbReference type="Gene3D" id="1.20.1530.20">
    <property type="match status" value="1"/>
</dbReference>
<name>A0ABW0YW15_9ACTN</name>
<accession>A0ABW0YW15</accession>
<feature type="transmembrane region" description="Helical" evidence="7">
    <location>
        <begin position="36"/>
        <end position="53"/>
    </location>
</feature>
<keyword evidence="2" id="KW-0813">Transport</keyword>
<reference evidence="10" key="1">
    <citation type="journal article" date="2019" name="Int. J. Syst. Evol. Microbiol.">
        <title>The Global Catalogue of Microorganisms (GCM) 10K type strain sequencing project: providing services to taxonomists for standard genome sequencing and annotation.</title>
        <authorList>
            <consortium name="The Broad Institute Genomics Platform"/>
            <consortium name="The Broad Institute Genome Sequencing Center for Infectious Disease"/>
            <person name="Wu L."/>
            <person name="Ma J."/>
        </authorList>
    </citation>
    <scope>NUCLEOTIDE SEQUENCE [LARGE SCALE GENOMIC DNA]</scope>
    <source>
        <strain evidence="10">CGMCC 4.7304</strain>
    </source>
</reference>
<gene>
    <name evidence="9" type="ORF">ACFP1Z_11055</name>
</gene>
<keyword evidence="4 7" id="KW-1133">Transmembrane helix</keyword>
<dbReference type="InterPro" id="IPR038770">
    <property type="entry name" value="Na+/solute_symporter_sf"/>
</dbReference>
<evidence type="ECO:0000256" key="3">
    <source>
        <dbReference type="ARBA" id="ARBA00022692"/>
    </source>
</evidence>
<keyword evidence="5" id="KW-0406">Ion transport</keyword>
<feature type="transmembrane region" description="Helical" evidence="7">
    <location>
        <begin position="73"/>
        <end position="90"/>
    </location>
</feature>
<dbReference type="PANTHER" id="PTHR32468">
    <property type="entry name" value="CATION/H + ANTIPORTER"/>
    <property type="match status" value="1"/>
</dbReference>
<feature type="transmembrane region" description="Helical" evidence="7">
    <location>
        <begin position="6"/>
        <end position="24"/>
    </location>
</feature>
<feature type="transmembrane region" description="Helical" evidence="7">
    <location>
        <begin position="209"/>
        <end position="231"/>
    </location>
</feature>
<dbReference type="PANTHER" id="PTHR32468:SF0">
    <property type="entry name" value="K(+)_H(+) ANTIPORTER 1"/>
    <property type="match status" value="1"/>
</dbReference>
<evidence type="ECO:0000256" key="4">
    <source>
        <dbReference type="ARBA" id="ARBA00022989"/>
    </source>
</evidence>
<protein>
    <submittedName>
        <fullName evidence="9">Cation:proton antiporter</fullName>
    </submittedName>
</protein>
<organism evidence="9 10">
    <name type="scientific">Streptomyces gamaensis</name>
    <dbReference type="NCBI Taxonomy" id="1763542"/>
    <lineage>
        <taxon>Bacteria</taxon>
        <taxon>Bacillati</taxon>
        <taxon>Actinomycetota</taxon>
        <taxon>Actinomycetes</taxon>
        <taxon>Kitasatosporales</taxon>
        <taxon>Streptomycetaceae</taxon>
        <taxon>Streptomyces</taxon>
    </lineage>
</organism>
<keyword evidence="6 7" id="KW-0472">Membrane</keyword>
<dbReference type="Proteomes" id="UP001596083">
    <property type="component" value="Unassembled WGS sequence"/>
</dbReference>